<dbReference type="STRING" id="9544.ENSMMUP00000056248"/>
<dbReference type="GO" id="GO:0005634">
    <property type="term" value="C:nucleus"/>
    <property type="evidence" value="ECO:0000318"/>
    <property type="project" value="GO_Central"/>
</dbReference>
<name>A0A1D5R7F9_MACMU</name>
<dbReference type="GO" id="GO:0000122">
    <property type="term" value="P:negative regulation of transcription by RNA polymerase II"/>
    <property type="evidence" value="ECO:0000318"/>
    <property type="project" value="GO_Central"/>
</dbReference>
<dbReference type="Proteomes" id="UP000006718">
    <property type="component" value="Chromosome X"/>
</dbReference>
<dbReference type="SMART" id="SM01373">
    <property type="entry name" value="MAGE"/>
    <property type="match status" value="1"/>
</dbReference>
<feature type="compositionally biased region" description="Pro residues" evidence="1">
    <location>
        <begin position="79"/>
        <end position="110"/>
    </location>
</feature>
<dbReference type="Pfam" id="PF01454">
    <property type="entry name" value="MAGE"/>
    <property type="match status" value="1"/>
</dbReference>
<gene>
    <name evidence="3" type="primary">LOC697149</name>
</gene>
<dbReference type="InterPro" id="IPR021072">
    <property type="entry name" value="MAGE_N"/>
</dbReference>
<dbReference type="InterPro" id="IPR041899">
    <property type="entry name" value="MAGE_WH2"/>
</dbReference>
<protein>
    <recommendedName>
        <fullName evidence="2">MAGE domain-containing protein</fullName>
    </recommendedName>
</protein>
<reference evidence="3" key="2">
    <citation type="submission" date="2019-01" db="EMBL/GenBank/DDBJ databases">
        <authorList>
            <person name="Graves T."/>
            <person name="Eichler E.E."/>
            <person name="Wilson R.K."/>
        </authorList>
    </citation>
    <scope>NUCLEOTIDE SEQUENCE [LARGE SCALE GENOMIC DNA]</scope>
    <source>
        <strain evidence="3">17573</strain>
    </source>
</reference>
<dbReference type="FunFam" id="1.10.10.1210:FF:000001">
    <property type="entry name" value="melanoma-associated antigen D1"/>
    <property type="match status" value="1"/>
</dbReference>
<dbReference type="InParanoid" id="A0A1D5R7F9"/>
<dbReference type="Gene3D" id="1.10.10.1200">
    <property type="entry name" value="MAGE homology domain, winged helix WH1 motif"/>
    <property type="match status" value="1"/>
</dbReference>
<reference evidence="4" key="1">
    <citation type="journal article" date="2007" name="Science">
        <title>Evolutionary and biomedical insights from the rhesus macaque genome.</title>
        <authorList>
            <person name="Gibbs R.A."/>
            <person name="Rogers J."/>
            <person name="Katze M.G."/>
            <person name="Bumgarner R."/>
            <person name="Weinstock G.M."/>
            <person name="Mardis E.R."/>
            <person name="Remington K.A."/>
            <person name="Strausberg R.L."/>
            <person name="Venter J.C."/>
            <person name="Wilson R.K."/>
            <person name="Batzer M.A."/>
            <person name="Bustamante C.D."/>
            <person name="Eichler E.E."/>
            <person name="Hahn M.W."/>
            <person name="Hardison R.C."/>
            <person name="Makova K.D."/>
            <person name="Miller W."/>
            <person name="Milosavljevic A."/>
            <person name="Palermo R.E."/>
            <person name="Siepel A."/>
            <person name="Sikela J.M."/>
            <person name="Attaway T."/>
            <person name="Bell S."/>
            <person name="Bernard K.E."/>
            <person name="Buhay C.J."/>
            <person name="Chandrabose M.N."/>
            <person name="Dao M."/>
            <person name="Davis C."/>
            <person name="Delehaunty K.D."/>
            <person name="Ding Y."/>
            <person name="Dinh H.H."/>
            <person name="Dugan-Rocha S."/>
            <person name="Fulton L.A."/>
            <person name="Gabisi R.A."/>
            <person name="Garner T.T."/>
            <person name="Godfrey J."/>
            <person name="Hawes A.C."/>
            <person name="Hernandez J."/>
            <person name="Hines S."/>
            <person name="Holder M."/>
            <person name="Hume J."/>
            <person name="Jhangiani S.N."/>
            <person name="Joshi V."/>
            <person name="Khan Z.M."/>
            <person name="Kirkness E.F."/>
            <person name="Cree A."/>
            <person name="Fowler R.G."/>
            <person name="Lee S."/>
            <person name="Lewis L.R."/>
            <person name="Li Z."/>
            <person name="Liu Y.-S."/>
            <person name="Moore S.M."/>
            <person name="Muzny D."/>
            <person name="Nazareth L.V."/>
            <person name="Ngo D.N."/>
            <person name="Okwuonu G.O."/>
            <person name="Pai G."/>
            <person name="Parker D."/>
            <person name="Paul H.A."/>
            <person name="Pfannkoch C."/>
            <person name="Pohl C.S."/>
            <person name="Rogers Y.-H.C."/>
            <person name="Ruiz S.J."/>
            <person name="Sabo A."/>
            <person name="Santibanez J."/>
            <person name="Schneider B.W."/>
            <person name="Smith S.M."/>
            <person name="Sodergren E."/>
            <person name="Svatek A.F."/>
            <person name="Utterback T.R."/>
            <person name="Vattathil S."/>
            <person name="Warren W."/>
            <person name="White C.S."/>
            <person name="Chinwalla A.T."/>
            <person name="Feng Y."/>
            <person name="Halpern A.L."/>
            <person name="Hillier L.W."/>
            <person name="Huang X."/>
            <person name="Minx P."/>
            <person name="Nelson J.O."/>
            <person name="Pepin K.H."/>
            <person name="Qin X."/>
            <person name="Sutton G.G."/>
            <person name="Venter E."/>
            <person name="Walenz B.P."/>
            <person name="Wallis J.W."/>
            <person name="Worley K.C."/>
            <person name="Yang S.-P."/>
            <person name="Jones S.M."/>
            <person name="Marra M.A."/>
            <person name="Rocchi M."/>
            <person name="Schein J.E."/>
            <person name="Baertsch R."/>
            <person name="Clarke L."/>
            <person name="Csuros M."/>
            <person name="Glasscock J."/>
            <person name="Harris R.A."/>
            <person name="Havlak P."/>
            <person name="Jackson A.R."/>
            <person name="Jiang H."/>
            <person name="Liu Y."/>
            <person name="Messina D.N."/>
            <person name="Shen Y."/>
            <person name="Song H.X.-Z."/>
            <person name="Wylie T."/>
            <person name="Zhang L."/>
            <person name="Birney E."/>
            <person name="Han K."/>
            <person name="Konkel M.K."/>
            <person name="Lee J."/>
            <person name="Smit A.F.A."/>
            <person name="Ullmer B."/>
            <person name="Wang H."/>
            <person name="Xing J."/>
            <person name="Burhans R."/>
            <person name="Cheng Z."/>
            <person name="Karro J.E."/>
            <person name="Ma J."/>
            <person name="Raney B."/>
            <person name="She X."/>
            <person name="Cox M.J."/>
            <person name="Demuth J.P."/>
            <person name="Dumas L.J."/>
            <person name="Han S.-G."/>
            <person name="Hopkins J."/>
            <person name="Karimpour-Fard A."/>
            <person name="Kim Y.H."/>
            <person name="Pollack J.R."/>
            <person name="Vinar T."/>
            <person name="Addo-Quaye C."/>
            <person name="Degenhardt J."/>
            <person name="Denby A."/>
            <person name="Hubisz M.J."/>
            <person name="Indap A."/>
            <person name="Kosiol C."/>
            <person name="Lahn B.T."/>
            <person name="Lawson H.A."/>
            <person name="Marklein A."/>
            <person name="Nielsen R."/>
            <person name="Vallender E.J."/>
            <person name="Clark A.G."/>
            <person name="Ferguson B."/>
            <person name="Hernandez R.D."/>
            <person name="Hirani K."/>
            <person name="Kehrer-Sawatzki H."/>
            <person name="Kolb J."/>
            <person name="Patil S."/>
            <person name="Pu L.-L."/>
            <person name="Ren Y."/>
            <person name="Smith D.G."/>
            <person name="Wheeler D.A."/>
            <person name="Schenck I."/>
            <person name="Ball E.V."/>
            <person name="Chen R."/>
            <person name="Cooper D.N."/>
            <person name="Giardine B."/>
            <person name="Hsu F."/>
            <person name="Kent W.J."/>
            <person name="Lesk A."/>
            <person name="Nelson D.L."/>
            <person name="O'brien W.E."/>
            <person name="Pruefer K."/>
            <person name="Stenson P.D."/>
            <person name="Wallace J.C."/>
            <person name="Ke H."/>
            <person name="Liu X.-M."/>
            <person name="Wang P."/>
            <person name="Xiang A.P."/>
            <person name="Yang F."/>
            <person name="Barber G.P."/>
            <person name="Haussler D."/>
            <person name="Karolchik D."/>
            <person name="Kern A.D."/>
            <person name="Kuhn R.M."/>
            <person name="Smith K.E."/>
            <person name="Zwieg A.S."/>
        </authorList>
    </citation>
    <scope>NUCLEOTIDE SEQUENCE [LARGE SCALE GENOMIC DNA]</scope>
    <source>
        <strain evidence="4">17573</strain>
    </source>
</reference>
<dbReference type="SMR" id="A0A1D5R7F9"/>
<keyword evidence="4" id="KW-1185">Reference proteome</keyword>
<dbReference type="AlphaFoldDB" id="A0A1D5R7F9"/>
<dbReference type="PANTHER" id="PTHR11736:SF86">
    <property type="entry name" value="MELANOMA-ASSOCIATED ANTIGEN C3"/>
    <property type="match status" value="1"/>
</dbReference>
<evidence type="ECO:0000313" key="3">
    <source>
        <dbReference type="Ensembl" id="ENSMMUP00000056248.2"/>
    </source>
</evidence>
<dbReference type="SMART" id="SM01392">
    <property type="entry name" value="MAGE_N"/>
    <property type="match status" value="1"/>
</dbReference>
<dbReference type="PANTHER" id="PTHR11736">
    <property type="entry name" value="MELANOMA-ASSOCIATED ANTIGEN MAGE ANTIGEN"/>
    <property type="match status" value="1"/>
</dbReference>
<organism evidence="3 4">
    <name type="scientific">Macaca mulatta</name>
    <name type="common">Rhesus macaque</name>
    <dbReference type="NCBI Taxonomy" id="9544"/>
    <lineage>
        <taxon>Eukaryota</taxon>
        <taxon>Metazoa</taxon>
        <taxon>Chordata</taxon>
        <taxon>Craniata</taxon>
        <taxon>Vertebrata</taxon>
        <taxon>Euteleostomi</taxon>
        <taxon>Mammalia</taxon>
        <taxon>Eutheria</taxon>
        <taxon>Euarchontoglires</taxon>
        <taxon>Primates</taxon>
        <taxon>Haplorrhini</taxon>
        <taxon>Catarrhini</taxon>
        <taxon>Cercopithecidae</taxon>
        <taxon>Cercopithecinae</taxon>
        <taxon>Macaca</taxon>
    </lineage>
</organism>
<evidence type="ECO:0000259" key="2">
    <source>
        <dbReference type="PROSITE" id="PS50838"/>
    </source>
</evidence>
<feature type="region of interest" description="Disordered" evidence="1">
    <location>
        <begin position="1"/>
        <end position="117"/>
    </location>
</feature>
<dbReference type="Gene3D" id="1.10.10.1210">
    <property type="entry name" value="MAGE homology domain, winged helix WH2 motif"/>
    <property type="match status" value="1"/>
</dbReference>
<feature type="compositionally biased region" description="Acidic residues" evidence="1">
    <location>
        <begin position="24"/>
        <end position="37"/>
    </location>
</feature>
<dbReference type="OMA" id="PLNSSTW"/>
<dbReference type="InterPro" id="IPR002190">
    <property type="entry name" value="MHD_dom"/>
</dbReference>
<dbReference type="FunFam" id="1.10.10.1200:FF:000007">
    <property type="entry name" value="Melanoma-associated antigen C2"/>
    <property type="match status" value="1"/>
</dbReference>
<sequence length="388" mass="42883">MPLFPNLPGLSFEADFPDPSVIEDLVDAQDSIDEEEKEASSTSPSSFHFSFPSSSSSSSSSPSTLILGAPEDEDMPAAGMPPLPQSPPEIPPQGPPKISPQGPPQSPPQSPLNSCSSPLLWTRLDEESSSEEEEDTAIWQALPESESLPRYALDEKVAELVQFLLLKYQTKEPVPKAEMLTTVIKKYNDYFPMIFGKAHELIELIFGIALTEMDPDNHSYFFEDPLGLTYEGSLMDDQGMPQNCLLILILSMISIKGSCVPEEVLCEVLSAIGVCAGREHFIYGNPRKLLIIDWVQRKYLEYREVPNNAPPRYEFLWGPRAHSEASKRKVLEFLAKVSSIIPSSFPSWYMDALKDVEDRAQAIIDTTDDATATASASPSITSTNFCPE</sequence>
<feature type="compositionally biased region" description="Low complexity" evidence="1">
    <location>
        <begin position="40"/>
        <end position="63"/>
    </location>
</feature>
<dbReference type="VEuPathDB" id="HostDB:ENSMMUG00000017517"/>
<reference evidence="3" key="4">
    <citation type="submission" date="2025-09" db="UniProtKB">
        <authorList>
            <consortium name="Ensembl"/>
        </authorList>
    </citation>
    <scope>IDENTIFICATION</scope>
    <source>
        <strain evidence="3">17573</strain>
    </source>
</reference>
<dbReference type="InterPro" id="IPR037445">
    <property type="entry name" value="MAGE"/>
</dbReference>
<dbReference type="Ensembl" id="ENSMMUT00000024632.4">
    <property type="protein sequence ID" value="ENSMMUP00000056248.2"/>
    <property type="gene ID" value="ENSMMUG00000017517.4"/>
</dbReference>
<accession>A0A1D5R7F9</accession>
<feature type="domain" description="MAGE" evidence="2">
    <location>
        <begin position="153"/>
        <end position="352"/>
    </location>
</feature>
<evidence type="ECO:0000256" key="1">
    <source>
        <dbReference type="SAM" id="MobiDB-lite"/>
    </source>
</evidence>
<dbReference type="Bgee" id="ENSMMUG00000017517">
    <property type="expression patterns" value="Expressed in cortex of kidney"/>
</dbReference>
<dbReference type="GeneTree" id="ENSGT00940000164981"/>
<reference evidence="3" key="3">
    <citation type="submission" date="2025-08" db="UniProtKB">
        <authorList>
            <consortium name="Ensembl"/>
        </authorList>
    </citation>
    <scope>IDENTIFICATION</scope>
    <source>
        <strain evidence="3">17573</strain>
    </source>
</reference>
<evidence type="ECO:0000313" key="4">
    <source>
        <dbReference type="Proteomes" id="UP000006718"/>
    </source>
</evidence>
<proteinExistence type="predicted"/>
<dbReference type="PROSITE" id="PS50838">
    <property type="entry name" value="MAGE"/>
    <property type="match status" value="1"/>
</dbReference>
<dbReference type="InterPro" id="IPR041898">
    <property type="entry name" value="MAGE_WH1"/>
</dbReference>